<evidence type="ECO:0000256" key="3">
    <source>
        <dbReference type="ARBA" id="ARBA00022679"/>
    </source>
</evidence>
<dbReference type="InterPro" id="IPR011034">
    <property type="entry name" value="Formyl_transferase-like_C_sf"/>
</dbReference>
<feature type="domain" description="Formyl transferase N-terminal" evidence="5">
    <location>
        <begin position="15"/>
        <end position="186"/>
    </location>
</feature>
<dbReference type="Proteomes" id="UP000004221">
    <property type="component" value="Unassembled WGS sequence"/>
</dbReference>
<evidence type="ECO:0000256" key="1">
    <source>
        <dbReference type="ARBA" id="ARBA00010699"/>
    </source>
</evidence>
<dbReference type="EMBL" id="CAGS01000330">
    <property type="protein sequence ID" value="CCF84789.1"/>
    <property type="molecule type" value="Genomic_DNA"/>
</dbReference>
<dbReference type="SUPFAM" id="SSF53328">
    <property type="entry name" value="Formyltransferase"/>
    <property type="match status" value="1"/>
</dbReference>
<organism evidence="7 8">
    <name type="scientific">Nitrolancea hollandica Lb</name>
    <dbReference type="NCBI Taxonomy" id="1129897"/>
    <lineage>
        <taxon>Bacteria</taxon>
        <taxon>Pseudomonadati</taxon>
        <taxon>Thermomicrobiota</taxon>
        <taxon>Thermomicrobia</taxon>
        <taxon>Sphaerobacterales</taxon>
        <taxon>Sphaerobacterineae</taxon>
        <taxon>Sphaerobacteraceae</taxon>
        <taxon>Nitrolancea</taxon>
    </lineage>
</organism>
<evidence type="ECO:0000313" key="8">
    <source>
        <dbReference type="Proteomes" id="UP000004221"/>
    </source>
</evidence>
<evidence type="ECO:0000313" key="7">
    <source>
        <dbReference type="EMBL" id="CCF84789.1"/>
    </source>
</evidence>
<gene>
    <name evidence="7" type="ORF">NITHO_3960003</name>
</gene>
<keyword evidence="8" id="KW-1185">Reference proteome</keyword>
<name>I4EJC7_9BACT</name>
<dbReference type="GO" id="GO:0004479">
    <property type="term" value="F:methionyl-tRNA formyltransferase activity"/>
    <property type="evidence" value="ECO:0007669"/>
    <property type="project" value="UniProtKB-EC"/>
</dbReference>
<feature type="domain" description="Formyl transferase C-terminal" evidence="6">
    <location>
        <begin position="218"/>
        <end position="318"/>
    </location>
</feature>
<comment type="similarity">
    <text evidence="1">Belongs to the Fmt family.</text>
</comment>
<dbReference type="EC" id="2.1.2.9" evidence="2"/>
<dbReference type="AlphaFoldDB" id="I4EJC7"/>
<dbReference type="InterPro" id="IPR036477">
    <property type="entry name" value="Formyl_transf_N_sf"/>
</dbReference>
<evidence type="ECO:0000259" key="5">
    <source>
        <dbReference type="Pfam" id="PF00551"/>
    </source>
</evidence>
<evidence type="ECO:0000256" key="4">
    <source>
        <dbReference type="ARBA" id="ARBA00022917"/>
    </source>
</evidence>
<accession>I4EJC7</accession>
<keyword evidence="3 7" id="KW-0808">Transferase</keyword>
<dbReference type="Pfam" id="PF00551">
    <property type="entry name" value="Formyl_trans_N"/>
    <property type="match status" value="1"/>
</dbReference>
<dbReference type="SUPFAM" id="SSF50486">
    <property type="entry name" value="FMT C-terminal domain-like"/>
    <property type="match status" value="1"/>
</dbReference>
<evidence type="ECO:0000259" key="6">
    <source>
        <dbReference type="Pfam" id="PF02911"/>
    </source>
</evidence>
<dbReference type="PANTHER" id="PTHR11138">
    <property type="entry name" value="METHIONYL-TRNA FORMYLTRANSFERASE"/>
    <property type="match status" value="1"/>
</dbReference>
<dbReference type="PANTHER" id="PTHR11138:SF5">
    <property type="entry name" value="METHIONYL-TRNA FORMYLTRANSFERASE, MITOCHONDRIAL"/>
    <property type="match status" value="1"/>
</dbReference>
<protein>
    <recommendedName>
        <fullName evidence="2">methionyl-tRNA formyltransferase</fullName>
        <ecNumber evidence="2">2.1.2.9</ecNumber>
    </recommendedName>
</protein>
<sequence>MIGDSRVDRGGTGLRVVFMGYNIWGHVTLDALIRAGHDVRLVVTHPERRDRSGVFSNQPVEHLAKAQGIPLLVRKHARDALLADSIRERNPEVIVASNWRTWLPPKIFNIPRYGTLNIHDALLPKYGGFCPINWAILNGESQTGVTVHYVNEQLDLGDIVLQQRVPISLTDTATDVLHRTLPLCGSLAVQALSLIATGDVQRIPQDPRQATMFHKRSERDCRIDWRLPRTRVYNLIRAQSDPYPNAFTFYQGQRVRIKQASLTQDCYAGTPGRLFCRLPSGVIALAGPDATGQGQGILIEVVQVGDGPPLQATDFFRRMGGYLETE</sequence>
<dbReference type="InterPro" id="IPR001555">
    <property type="entry name" value="GART_AS"/>
</dbReference>
<proteinExistence type="inferred from homology"/>
<comment type="caution">
    <text evidence="7">The sequence shown here is derived from an EMBL/GenBank/DDBJ whole genome shotgun (WGS) entry which is preliminary data.</text>
</comment>
<dbReference type="Pfam" id="PF02911">
    <property type="entry name" value="Formyl_trans_C"/>
    <property type="match status" value="1"/>
</dbReference>
<reference evidence="7 8" key="1">
    <citation type="journal article" date="2012" name="ISME J.">
        <title>Nitrification expanded: discovery, physiology and genomics of a nitrite-oxidizing bacterium from the phylum Chloroflexi.</title>
        <authorList>
            <person name="Sorokin D.Y."/>
            <person name="Lucker S."/>
            <person name="Vejmelkova D."/>
            <person name="Kostrikina N.A."/>
            <person name="Kleerebezem R."/>
            <person name="Rijpstra W.I."/>
            <person name="Damste J.S."/>
            <person name="Le Paslier D."/>
            <person name="Muyzer G."/>
            <person name="Wagner M."/>
            <person name="van Loosdrecht M.C."/>
            <person name="Daims H."/>
        </authorList>
    </citation>
    <scope>NUCLEOTIDE SEQUENCE [LARGE SCALE GENOMIC DNA]</scope>
    <source>
        <strain evidence="8">none</strain>
    </source>
</reference>
<dbReference type="PROSITE" id="PS00373">
    <property type="entry name" value="GART"/>
    <property type="match status" value="1"/>
</dbReference>
<evidence type="ECO:0000256" key="2">
    <source>
        <dbReference type="ARBA" id="ARBA00012261"/>
    </source>
</evidence>
<dbReference type="InterPro" id="IPR005793">
    <property type="entry name" value="Formyl_trans_C"/>
</dbReference>
<dbReference type="Gene3D" id="3.40.50.12230">
    <property type="match status" value="1"/>
</dbReference>
<dbReference type="CDD" id="cd08646">
    <property type="entry name" value="FMT_core_Met-tRNA-FMT_N"/>
    <property type="match status" value="1"/>
</dbReference>
<dbReference type="InterPro" id="IPR002376">
    <property type="entry name" value="Formyl_transf_N"/>
</dbReference>
<keyword evidence="4" id="KW-0648">Protein biosynthesis</keyword>
<dbReference type="InterPro" id="IPR041711">
    <property type="entry name" value="Met-tRNA-FMT_N"/>
</dbReference>
<dbReference type="GO" id="GO:0005829">
    <property type="term" value="C:cytosol"/>
    <property type="evidence" value="ECO:0007669"/>
    <property type="project" value="TreeGrafter"/>
</dbReference>